<dbReference type="EMBL" id="JBHSEC010000005">
    <property type="protein sequence ID" value="MFC4409741.1"/>
    <property type="molecule type" value="Genomic_DNA"/>
</dbReference>
<comment type="caution">
    <text evidence="4">The sequence shown here is derived from an EMBL/GenBank/DDBJ whole genome shotgun (WGS) entry which is preliminary data.</text>
</comment>
<dbReference type="SUPFAM" id="SSF46785">
    <property type="entry name" value="Winged helix' DNA-binding domain"/>
    <property type="match status" value="1"/>
</dbReference>
<sequence>MMKPTTDRMLTRIKDVYMFIRNNGTVTTQDLVDEFGITPRTIQRDLNVLAFNDLVKSPSRGRWTTTNKKVRMTS</sequence>
<protein>
    <submittedName>
        <fullName evidence="4">DeoR family transcriptional regulator</fullName>
    </submittedName>
</protein>
<keyword evidence="1" id="KW-0805">Transcription regulation</keyword>
<dbReference type="Proteomes" id="UP001595817">
    <property type="component" value="Unassembled WGS sequence"/>
</dbReference>
<dbReference type="SMART" id="SM00420">
    <property type="entry name" value="HTH_DEOR"/>
    <property type="match status" value="1"/>
</dbReference>
<feature type="domain" description="HTH deoR-type" evidence="3">
    <location>
        <begin position="12"/>
        <end position="57"/>
    </location>
</feature>
<dbReference type="Pfam" id="PF08220">
    <property type="entry name" value="HTH_DeoR"/>
    <property type="match status" value="1"/>
</dbReference>
<proteinExistence type="predicted"/>
<keyword evidence="2" id="KW-0804">Transcription</keyword>
<name>A0ABV8X1C2_9LACT</name>
<dbReference type="InterPro" id="IPR036388">
    <property type="entry name" value="WH-like_DNA-bd_sf"/>
</dbReference>
<dbReference type="RefSeq" id="WP_378152825.1">
    <property type="nucleotide sequence ID" value="NZ_JBHSEC010000005.1"/>
</dbReference>
<evidence type="ECO:0000313" key="4">
    <source>
        <dbReference type="EMBL" id="MFC4409741.1"/>
    </source>
</evidence>
<dbReference type="Gene3D" id="1.10.10.10">
    <property type="entry name" value="Winged helix-like DNA-binding domain superfamily/Winged helix DNA-binding domain"/>
    <property type="match status" value="1"/>
</dbReference>
<dbReference type="InterPro" id="IPR001034">
    <property type="entry name" value="DeoR_HTH"/>
</dbReference>
<evidence type="ECO:0000313" key="5">
    <source>
        <dbReference type="Proteomes" id="UP001595817"/>
    </source>
</evidence>
<keyword evidence="5" id="KW-1185">Reference proteome</keyword>
<organism evidence="4 5">
    <name type="scientific">Chungangia koreensis</name>
    <dbReference type="NCBI Taxonomy" id="752657"/>
    <lineage>
        <taxon>Bacteria</taxon>
        <taxon>Bacillati</taxon>
        <taxon>Bacillota</taxon>
        <taxon>Bacilli</taxon>
        <taxon>Lactobacillales</taxon>
        <taxon>Chungangia</taxon>
    </lineage>
</organism>
<dbReference type="InterPro" id="IPR036390">
    <property type="entry name" value="WH_DNA-bd_sf"/>
</dbReference>
<gene>
    <name evidence="4" type="ORF">ACFOZY_04740</name>
</gene>
<accession>A0ABV8X1C2</accession>
<evidence type="ECO:0000256" key="1">
    <source>
        <dbReference type="ARBA" id="ARBA00023015"/>
    </source>
</evidence>
<evidence type="ECO:0000259" key="3">
    <source>
        <dbReference type="SMART" id="SM00420"/>
    </source>
</evidence>
<evidence type="ECO:0000256" key="2">
    <source>
        <dbReference type="ARBA" id="ARBA00023163"/>
    </source>
</evidence>
<reference evidence="5" key="1">
    <citation type="journal article" date="2019" name="Int. J. Syst. Evol. Microbiol.">
        <title>The Global Catalogue of Microorganisms (GCM) 10K type strain sequencing project: providing services to taxonomists for standard genome sequencing and annotation.</title>
        <authorList>
            <consortium name="The Broad Institute Genomics Platform"/>
            <consortium name="The Broad Institute Genome Sequencing Center for Infectious Disease"/>
            <person name="Wu L."/>
            <person name="Ma J."/>
        </authorList>
    </citation>
    <scope>NUCLEOTIDE SEQUENCE [LARGE SCALE GENOMIC DNA]</scope>
    <source>
        <strain evidence="5">CCUG 59778</strain>
    </source>
</reference>